<dbReference type="InterPro" id="IPR005837">
    <property type="entry name" value="FliP"/>
</dbReference>
<gene>
    <name evidence="13" type="primary">fliP</name>
    <name evidence="14" type="ORF">BIW53_03230</name>
</gene>
<dbReference type="GO" id="GO:0005886">
    <property type="term" value="C:plasma membrane"/>
    <property type="evidence" value="ECO:0007669"/>
    <property type="project" value="UniProtKB-SubCell"/>
</dbReference>
<evidence type="ECO:0000256" key="13">
    <source>
        <dbReference type="RuleBase" id="RU362069"/>
    </source>
</evidence>
<keyword evidence="14" id="KW-0966">Cell projection</keyword>
<keyword evidence="15" id="KW-1185">Reference proteome</keyword>
<keyword evidence="14" id="KW-0969">Cilium</keyword>
<keyword evidence="4 13" id="KW-0813">Transport</keyword>
<reference evidence="14 15" key="1">
    <citation type="submission" date="2016-10" db="EMBL/GenBank/DDBJ databases">
        <title>Pseudoalteromonas amylolytica sp. nov., isolated from the surface seawater.</title>
        <authorList>
            <person name="Wu Y.-H."/>
            <person name="Cheng H."/>
            <person name="Jin X.-B."/>
            <person name="Wang C.-S."/>
            <person name="Xu X.-W."/>
        </authorList>
    </citation>
    <scope>NUCLEOTIDE SEQUENCE [LARGE SCALE GENOMIC DNA]</scope>
    <source>
        <strain evidence="14 15">JCM 12483</strain>
    </source>
</reference>
<feature type="transmembrane region" description="Helical" evidence="13">
    <location>
        <begin position="192"/>
        <end position="212"/>
    </location>
</feature>
<evidence type="ECO:0000256" key="9">
    <source>
        <dbReference type="ARBA" id="ARBA00022989"/>
    </source>
</evidence>
<evidence type="ECO:0000256" key="11">
    <source>
        <dbReference type="ARBA" id="ARBA00023143"/>
    </source>
</evidence>
<keyword evidence="7 13" id="KW-1005">Bacterial flagellum biogenesis</keyword>
<organism evidence="14 15">
    <name type="scientific">Pseudoalteromonas byunsanensis</name>
    <dbReference type="NCBI Taxonomy" id="327939"/>
    <lineage>
        <taxon>Bacteria</taxon>
        <taxon>Pseudomonadati</taxon>
        <taxon>Pseudomonadota</taxon>
        <taxon>Gammaproteobacteria</taxon>
        <taxon>Alteromonadales</taxon>
        <taxon>Pseudoalteromonadaceae</taxon>
        <taxon>Pseudoalteromonas</taxon>
    </lineage>
</organism>
<keyword evidence="5 13" id="KW-1003">Cell membrane</keyword>
<comment type="caution">
    <text evidence="14">The sequence shown here is derived from an EMBL/GenBank/DDBJ whole genome shotgun (WGS) entry which is preliminary data.</text>
</comment>
<dbReference type="PANTHER" id="PTHR30587">
    <property type="entry name" value="FLAGELLAR BIOSYNTHETIC PROTEIN FLIP"/>
    <property type="match status" value="1"/>
</dbReference>
<evidence type="ECO:0000313" key="15">
    <source>
        <dbReference type="Proteomes" id="UP000180253"/>
    </source>
</evidence>
<accession>A0A1S1NC87</accession>
<keyword evidence="6 13" id="KW-0812">Transmembrane</keyword>
<feature type="transmembrane region" description="Helical" evidence="13">
    <location>
        <begin position="93"/>
        <end position="112"/>
    </location>
</feature>
<comment type="function">
    <text evidence="1 13">Plays a role in the flagellum-specific transport system.</text>
</comment>
<evidence type="ECO:0000256" key="2">
    <source>
        <dbReference type="ARBA" id="ARBA00006257"/>
    </source>
</evidence>
<dbReference type="PRINTS" id="PR00951">
    <property type="entry name" value="FLGBIOSNFLIP"/>
</dbReference>
<dbReference type="PROSITE" id="PS01061">
    <property type="entry name" value="FLIP_2"/>
    <property type="match status" value="1"/>
</dbReference>
<dbReference type="PRINTS" id="PR01302">
    <property type="entry name" value="TYPE3IMPPROT"/>
</dbReference>
<evidence type="ECO:0000256" key="6">
    <source>
        <dbReference type="ARBA" id="ARBA00022692"/>
    </source>
</evidence>
<dbReference type="PANTHER" id="PTHR30587:SF0">
    <property type="entry name" value="FLAGELLAR BIOSYNTHETIC PROTEIN FLIP"/>
    <property type="match status" value="1"/>
</dbReference>
<dbReference type="STRING" id="327939.BIW53_03230"/>
<evidence type="ECO:0000256" key="5">
    <source>
        <dbReference type="ARBA" id="ARBA00022475"/>
    </source>
</evidence>
<dbReference type="OrthoDB" id="9805111at2"/>
<keyword evidence="12 13" id="KW-1006">Bacterial flagellum protein export</keyword>
<dbReference type="GO" id="GO:0009425">
    <property type="term" value="C:bacterial-type flagellum basal body"/>
    <property type="evidence" value="ECO:0007669"/>
    <property type="project" value="UniProtKB-SubCell"/>
</dbReference>
<comment type="subcellular location">
    <subcellularLocation>
        <location evidence="13">Cell membrane</location>
        <topology evidence="13">Multi-pass membrane protein</topology>
    </subcellularLocation>
    <subcellularLocation>
        <location evidence="13">Bacterial flagellum basal body</location>
    </subcellularLocation>
</comment>
<comment type="similarity">
    <text evidence="2 13">Belongs to the FliP/MopC/SpaP family.</text>
</comment>
<sequence length="251" mass="27673">MESIVNKILALALMLFSFFPVYGADQVSQTSLLHDVANSGLINDLAPELKTVLTLTLLSFVPVILIAMTAFTRIVIVLSMLRHALGLQQTPPNIIIITLSLFLTFYTMLPVWEKVESDALRPYVSDTISLESALDQGGKHMKDFMISQTREEDFAAILNMANKTPPQSIDQVSFSYLVPAFLLSELTTAFKIAFVIFIPFLLIDLVVASVLMSLGMIMLPPISIALPIKVMLFVLIDGWSLVSQSLVSSFS</sequence>
<dbReference type="EMBL" id="MNAN01000018">
    <property type="protein sequence ID" value="OHU97348.1"/>
    <property type="molecule type" value="Genomic_DNA"/>
</dbReference>
<dbReference type="InterPro" id="IPR005838">
    <property type="entry name" value="T3SS_IM_P"/>
</dbReference>
<keyword evidence="11" id="KW-0975">Bacterial flagellum</keyword>
<protein>
    <recommendedName>
        <fullName evidence="3 13">Flagellar biosynthetic protein FliP</fullName>
    </recommendedName>
</protein>
<evidence type="ECO:0000256" key="8">
    <source>
        <dbReference type="ARBA" id="ARBA00022927"/>
    </source>
</evidence>
<dbReference type="NCBIfam" id="NF009438">
    <property type="entry name" value="PRK12797.1"/>
    <property type="match status" value="1"/>
</dbReference>
<feature type="transmembrane region" description="Helical" evidence="13">
    <location>
        <begin position="57"/>
        <end position="81"/>
    </location>
</feature>
<dbReference type="GO" id="GO:0044781">
    <property type="term" value="P:bacterial-type flagellum organization"/>
    <property type="evidence" value="ECO:0007669"/>
    <property type="project" value="UniProtKB-UniRule"/>
</dbReference>
<dbReference type="AlphaFoldDB" id="A0A1S1NC87"/>
<evidence type="ECO:0000256" key="7">
    <source>
        <dbReference type="ARBA" id="ARBA00022795"/>
    </source>
</evidence>
<keyword evidence="14" id="KW-0282">Flagellum</keyword>
<keyword evidence="9 13" id="KW-1133">Transmembrane helix</keyword>
<dbReference type="GO" id="GO:0009306">
    <property type="term" value="P:protein secretion"/>
    <property type="evidence" value="ECO:0007669"/>
    <property type="project" value="UniProtKB-UniRule"/>
</dbReference>
<evidence type="ECO:0000313" key="14">
    <source>
        <dbReference type="EMBL" id="OHU97348.1"/>
    </source>
</evidence>
<proteinExistence type="inferred from homology"/>
<keyword evidence="8 13" id="KW-0653">Protein transport</keyword>
<evidence type="ECO:0000256" key="1">
    <source>
        <dbReference type="ARBA" id="ARBA00003663"/>
    </source>
</evidence>
<evidence type="ECO:0000256" key="4">
    <source>
        <dbReference type="ARBA" id="ARBA00022448"/>
    </source>
</evidence>
<evidence type="ECO:0000256" key="12">
    <source>
        <dbReference type="ARBA" id="ARBA00023225"/>
    </source>
</evidence>
<evidence type="ECO:0000256" key="10">
    <source>
        <dbReference type="ARBA" id="ARBA00023136"/>
    </source>
</evidence>
<name>A0A1S1NC87_9GAMM</name>
<feature type="transmembrane region" description="Helical" evidence="13">
    <location>
        <begin position="224"/>
        <end position="242"/>
    </location>
</feature>
<dbReference type="Proteomes" id="UP000180253">
    <property type="component" value="Unassembled WGS sequence"/>
</dbReference>
<evidence type="ECO:0000256" key="3">
    <source>
        <dbReference type="ARBA" id="ARBA00021714"/>
    </source>
</evidence>
<keyword evidence="10 13" id="KW-0472">Membrane</keyword>
<dbReference type="NCBIfam" id="TIGR01103">
    <property type="entry name" value="fliP"/>
    <property type="match status" value="1"/>
</dbReference>
<dbReference type="Pfam" id="PF00813">
    <property type="entry name" value="FliP"/>
    <property type="match status" value="1"/>
</dbReference>